<accession>A0A6V7V544</accession>
<dbReference type="Proteomes" id="UP000580250">
    <property type="component" value="Unassembled WGS sequence"/>
</dbReference>
<name>A0A6V7V544_MELEN</name>
<evidence type="ECO:0000313" key="2">
    <source>
        <dbReference type="Proteomes" id="UP000580250"/>
    </source>
</evidence>
<protein>
    <submittedName>
        <fullName evidence="1">Uncharacterized protein</fullName>
    </submittedName>
</protein>
<proteinExistence type="predicted"/>
<organism evidence="1 2">
    <name type="scientific">Meloidogyne enterolobii</name>
    <name type="common">Root-knot nematode worm</name>
    <name type="synonym">Meloidogyne mayaguensis</name>
    <dbReference type="NCBI Taxonomy" id="390850"/>
    <lineage>
        <taxon>Eukaryota</taxon>
        <taxon>Metazoa</taxon>
        <taxon>Ecdysozoa</taxon>
        <taxon>Nematoda</taxon>
        <taxon>Chromadorea</taxon>
        <taxon>Rhabditida</taxon>
        <taxon>Tylenchina</taxon>
        <taxon>Tylenchomorpha</taxon>
        <taxon>Tylenchoidea</taxon>
        <taxon>Meloidogynidae</taxon>
        <taxon>Meloidogyninae</taxon>
        <taxon>Meloidogyne</taxon>
    </lineage>
</organism>
<dbReference type="OrthoDB" id="70874at2759"/>
<dbReference type="AlphaFoldDB" id="A0A6V7V544"/>
<evidence type="ECO:0000313" key="1">
    <source>
        <dbReference type="EMBL" id="CAD2169336.1"/>
    </source>
</evidence>
<sequence length="166" mass="18464">MEFYNGNSSLASTSSSLQTQNEIGLGDVKFGETSEITNRCYSSSENVASSSFGDNYGNISNNSDEKDNLLQTTKLFLGGEWIEIPNALINDEFTFRSAINKESFQSLSQAAKNHLNRYLPESDGACLDEVLSCTFSTDKNFFFGNPMEKFFKKLVMVILVLLIKSN</sequence>
<dbReference type="EMBL" id="CAJEWN010000152">
    <property type="protein sequence ID" value="CAD2169336.1"/>
    <property type="molecule type" value="Genomic_DNA"/>
</dbReference>
<gene>
    <name evidence="1" type="ORF">MENT_LOCUS20670</name>
</gene>
<comment type="caution">
    <text evidence="1">The sequence shown here is derived from an EMBL/GenBank/DDBJ whole genome shotgun (WGS) entry which is preliminary data.</text>
</comment>
<reference evidence="1 2" key="1">
    <citation type="submission" date="2020-08" db="EMBL/GenBank/DDBJ databases">
        <authorList>
            <person name="Koutsovoulos G."/>
            <person name="Danchin GJ E."/>
        </authorList>
    </citation>
    <scope>NUCLEOTIDE SEQUENCE [LARGE SCALE GENOMIC DNA]</scope>
</reference>